<keyword evidence="2" id="KW-1185">Reference proteome</keyword>
<organism evidence="1 2">
    <name type="scientific">Plasmodium ovale wallikeri</name>
    <dbReference type="NCBI Taxonomy" id="864142"/>
    <lineage>
        <taxon>Eukaryota</taxon>
        <taxon>Sar</taxon>
        <taxon>Alveolata</taxon>
        <taxon>Apicomplexa</taxon>
        <taxon>Aconoidasida</taxon>
        <taxon>Haemosporida</taxon>
        <taxon>Plasmodiidae</taxon>
        <taxon>Plasmodium</taxon>
        <taxon>Plasmodium (Plasmodium)</taxon>
    </lineage>
</organism>
<dbReference type="EMBL" id="FLRD01000004">
    <property type="protein sequence ID" value="SBT30582.1"/>
    <property type="molecule type" value="Genomic_DNA"/>
</dbReference>
<accession>A0A1A8YGB1</accession>
<evidence type="ECO:0000313" key="1">
    <source>
        <dbReference type="EMBL" id="SBT30582.1"/>
    </source>
</evidence>
<name>A0A1A8YGB1_PLAOA</name>
<dbReference type="AlphaFoldDB" id="A0A1A8YGB1"/>
<evidence type="ECO:0000313" key="2">
    <source>
        <dbReference type="Proteomes" id="UP000078555"/>
    </source>
</evidence>
<protein>
    <submittedName>
        <fullName evidence="1">Uncharacterized protein</fullName>
    </submittedName>
</protein>
<proteinExistence type="predicted"/>
<sequence>MYHCKQTVQQTVQQTLQQTLQTITLPLPFASSMYTPTYYHLTPYPPSGDDDGEFATSKTGCPKGEESINYTQILK</sequence>
<dbReference type="Proteomes" id="UP000078555">
    <property type="component" value="Unassembled WGS sequence"/>
</dbReference>
<reference evidence="2" key="1">
    <citation type="submission" date="2016-05" db="EMBL/GenBank/DDBJ databases">
        <authorList>
            <person name="Naeem R."/>
        </authorList>
    </citation>
    <scope>NUCLEOTIDE SEQUENCE [LARGE SCALE GENOMIC DNA]</scope>
</reference>
<gene>
    <name evidence="1" type="ORF">POVWA1_002480</name>
</gene>